<dbReference type="EMBL" id="RWGX01000004">
    <property type="protein sequence ID" value="RVU87632.1"/>
    <property type="molecule type" value="Genomic_DNA"/>
</dbReference>
<proteinExistence type="predicted"/>
<name>A0AA94F1V5_9FLAO</name>
<dbReference type="AlphaFoldDB" id="A0AA94F1V5"/>
<dbReference type="InterPro" id="IPR046228">
    <property type="entry name" value="DUF6261"/>
</dbReference>
<comment type="caution">
    <text evidence="1">The sequence shown here is derived from an EMBL/GenBank/DDBJ whole genome shotgun (WGS) entry which is preliminary data.</text>
</comment>
<protein>
    <submittedName>
        <fullName evidence="1">Uncharacterized protein</fullName>
    </submittedName>
</protein>
<reference evidence="1" key="1">
    <citation type="submission" date="2018-12" db="EMBL/GenBank/DDBJ databases">
        <title>Draft genome sequence of Flaovobacterium columnare BGFS27 isolated from channel catfish in Alabama.</title>
        <authorList>
            <person name="Cai W."/>
            <person name="Arias C."/>
        </authorList>
    </citation>
    <scope>NUCLEOTIDE SEQUENCE [LARGE SCALE GENOMIC DNA]</scope>
    <source>
        <strain evidence="1">BGFS27</strain>
    </source>
</reference>
<gene>
    <name evidence="1" type="ORF">EJB19_05220</name>
</gene>
<accession>A0AA94F1V5</accession>
<dbReference type="RefSeq" id="WP_127821870.1">
    <property type="nucleotide sequence ID" value="NZ_RWGX02000016.1"/>
</dbReference>
<evidence type="ECO:0000313" key="1">
    <source>
        <dbReference type="EMBL" id="RVU87632.1"/>
    </source>
</evidence>
<organism evidence="1">
    <name type="scientific">Flavobacterium columnare</name>
    <dbReference type="NCBI Taxonomy" id="996"/>
    <lineage>
        <taxon>Bacteria</taxon>
        <taxon>Pseudomonadati</taxon>
        <taxon>Bacteroidota</taxon>
        <taxon>Flavobacteriia</taxon>
        <taxon>Flavobacteriales</taxon>
        <taxon>Flavobacteriaceae</taxon>
        <taxon>Flavobacterium</taxon>
    </lineage>
</organism>
<dbReference type="Pfam" id="PF19775">
    <property type="entry name" value="DUF6261"/>
    <property type="match status" value="1"/>
</dbReference>
<sequence length="304" mass="35073">MQKHLAIYLLIIVISNSCKTSKSTGYTNTDFRQYLITNKIIDSNSSMNDKLYDDYYSNFMKYRTKTKLEKNPYLKVNKVYVHYRTSNSVEFSVYSDEEDFCLSDYDLDMDGKILSLPDENTTTLLNIDKRRDDCINGLFYVVQGYEYHFEETLRVAAQKLATNLRFYGSGISRLNYQAETATLTNIINDWETKPELIAALTTLNLTAWKDEMKKQNNAFNTVYLDRTQEYGNATPENLISKRNEANTVYYALRDRITAFHTLIEAPAISPYATSINQLNALIDQYNNLIVGRAKSVDLTTSTQN</sequence>